<dbReference type="GO" id="GO:0005886">
    <property type="term" value="C:plasma membrane"/>
    <property type="evidence" value="ECO:0007669"/>
    <property type="project" value="UniProtKB-SubCell"/>
</dbReference>
<keyword evidence="9 11" id="KW-0675">Receptor</keyword>
<feature type="transmembrane region" description="Helical" evidence="12">
    <location>
        <begin position="59"/>
        <end position="78"/>
    </location>
</feature>
<sequence>MVAINQTAVSEFLLLGLTDDPELQPLIFSLFLSMYLVTVLGNLLIILAISSDSHLHTPMYFFLFNLSFTDICISTTIIPKFLMNIKTQNQAITYKGCLTQVGLVLALAFLENFLLTMMAYDRYVAICHPLSYTVIMNPHLCVFLVVLSLLVSMLDALFHSLMVLRLSFTTVLEIPHFFCELAQIIKLACSDTFLDTILIYVSAFIFAGVPLCGIIFSYFCIMSSVLRIPSPGGKHKAFSTCGSHVSVVSLFYGTAFGVYISTAITDSPKNTTVASVMYSVVPQMLNPFIYSLRNRDMKGALRKLIH</sequence>
<dbReference type="InParanoid" id="G5B6V3"/>
<comment type="subcellular location">
    <subcellularLocation>
        <location evidence="1 12">Cell membrane</location>
        <topology evidence="1 12">Multi-pass membrane protein</topology>
    </subcellularLocation>
</comment>
<feature type="transmembrane region" description="Helical" evidence="12">
    <location>
        <begin position="98"/>
        <end position="120"/>
    </location>
</feature>
<keyword evidence="8 12" id="KW-0472">Membrane</keyword>
<dbReference type="GO" id="GO:0004984">
    <property type="term" value="F:olfactory receptor activity"/>
    <property type="evidence" value="ECO:0007669"/>
    <property type="project" value="InterPro"/>
</dbReference>
<dbReference type="EMBL" id="JH168677">
    <property type="protein sequence ID" value="EHB05014.1"/>
    <property type="molecule type" value="Genomic_DNA"/>
</dbReference>
<evidence type="ECO:0000256" key="3">
    <source>
        <dbReference type="ARBA" id="ARBA00022606"/>
    </source>
</evidence>
<evidence type="ECO:0000256" key="9">
    <source>
        <dbReference type="ARBA" id="ARBA00023170"/>
    </source>
</evidence>
<dbReference type="PROSITE" id="PS00237">
    <property type="entry name" value="G_PROTEIN_RECEP_F1_1"/>
    <property type="match status" value="1"/>
</dbReference>
<accession>G5B6V3</accession>
<gene>
    <name evidence="14" type="ORF">GW7_21579</name>
</gene>
<name>G5B6V3_HETGA</name>
<keyword evidence="5 12" id="KW-0552">Olfaction</keyword>
<reference evidence="14 15" key="1">
    <citation type="journal article" date="2011" name="Nature">
        <title>Genome sequencing reveals insights into physiology and longevity of the naked mole rat.</title>
        <authorList>
            <person name="Kim E.B."/>
            <person name="Fang X."/>
            <person name="Fushan A.A."/>
            <person name="Huang Z."/>
            <person name="Lobanov A.V."/>
            <person name="Han L."/>
            <person name="Marino S.M."/>
            <person name="Sun X."/>
            <person name="Turanov A.A."/>
            <person name="Yang P."/>
            <person name="Yim S.H."/>
            <person name="Zhao X."/>
            <person name="Kasaikina M.V."/>
            <person name="Stoletzki N."/>
            <person name="Peng C."/>
            <person name="Polak P."/>
            <person name="Xiong Z."/>
            <person name="Kiezun A."/>
            <person name="Zhu Y."/>
            <person name="Chen Y."/>
            <person name="Kryukov G.V."/>
            <person name="Zhang Q."/>
            <person name="Peshkin L."/>
            <person name="Yang L."/>
            <person name="Bronson R.T."/>
            <person name="Buffenstein R."/>
            <person name="Wang B."/>
            <person name="Han C."/>
            <person name="Li Q."/>
            <person name="Chen L."/>
            <person name="Zhao W."/>
            <person name="Sunyaev S.R."/>
            <person name="Park T.J."/>
            <person name="Zhang G."/>
            <person name="Wang J."/>
            <person name="Gladyshev V.N."/>
        </authorList>
    </citation>
    <scope>NUCLEOTIDE SEQUENCE [LARGE SCALE GENOMIC DNA]</scope>
</reference>
<keyword evidence="10 11" id="KW-0807">Transducer</keyword>
<feature type="transmembrane region" description="Helical" evidence="12">
    <location>
        <begin position="241"/>
        <end position="260"/>
    </location>
</feature>
<feature type="transmembrane region" description="Helical" evidence="12">
    <location>
        <begin position="26"/>
        <end position="47"/>
    </location>
</feature>
<evidence type="ECO:0000313" key="15">
    <source>
        <dbReference type="Proteomes" id="UP000006813"/>
    </source>
</evidence>
<dbReference type="FunFam" id="1.20.1070.10:FF:000009">
    <property type="entry name" value="Olfactory receptor"/>
    <property type="match status" value="1"/>
</dbReference>
<dbReference type="AlphaFoldDB" id="G5B6V3"/>
<keyword evidence="4 11" id="KW-0812">Transmembrane</keyword>
<feature type="transmembrane region" description="Helical" evidence="12">
    <location>
        <begin position="272"/>
        <end position="292"/>
    </location>
</feature>
<keyword evidence="6 12" id="KW-1133">Transmembrane helix</keyword>
<feature type="transmembrane region" description="Helical" evidence="12">
    <location>
        <begin position="197"/>
        <end position="221"/>
    </location>
</feature>
<dbReference type="Gene3D" id="1.20.1070.10">
    <property type="entry name" value="Rhodopsin 7-helix transmembrane proteins"/>
    <property type="match status" value="1"/>
</dbReference>
<dbReference type="eggNOG" id="ENOG502T9M6">
    <property type="taxonomic scope" value="Eukaryota"/>
</dbReference>
<dbReference type="InterPro" id="IPR000725">
    <property type="entry name" value="Olfact_rcpt"/>
</dbReference>
<evidence type="ECO:0000256" key="6">
    <source>
        <dbReference type="ARBA" id="ARBA00022989"/>
    </source>
</evidence>
<dbReference type="InterPro" id="IPR000276">
    <property type="entry name" value="GPCR_Rhodpsn"/>
</dbReference>
<evidence type="ECO:0000256" key="10">
    <source>
        <dbReference type="ARBA" id="ARBA00023224"/>
    </source>
</evidence>
<dbReference type="PRINTS" id="PR00237">
    <property type="entry name" value="GPCRRHODOPSN"/>
</dbReference>
<keyword evidence="3 12" id="KW-0716">Sensory transduction</keyword>
<evidence type="ECO:0000256" key="8">
    <source>
        <dbReference type="ARBA" id="ARBA00023136"/>
    </source>
</evidence>
<protein>
    <recommendedName>
        <fullName evidence="12">Olfactory receptor</fullName>
    </recommendedName>
</protein>
<evidence type="ECO:0000256" key="4">
    <source>
        <dbReference type="ARBA" id="ARBA00022692"/>
    </source>
</evidence>
<keyword evidence="7 11" id="KW-0297">G-protein coupled receptor</keyword>
<evidence type="ECO:0000256" key="2">
    <source>
        <dbReference type="ARBA" id="ARBA00022475"/>
    </source>
</evidence>
<dbReference type="Proteomes" id="UP000006813">
    <property type="component" value="Unassembled WGS sequence"/>
</dbReference>
<dbReference type="InterPro" id="IPR017452">
    <property type="entry name" value="GPCR_Rhodpsn_7TM"/>
</dbReference>
<evidence type="ECO:0000256" key="11">
    <source>
        <dbReference type="RuleBase" id="RU000688"/>
    </source>
</evidence>
<evidence type="ECO:0000256" key="7">
    <source>
        <dbReference type="ARBA" id="ARBA00023040"/>
    </source>
</evidence>
<evidence type="ECO:0000259" key="13">
    <source>
        <dbReference type="PROSITE" id="PS50262"/>
    </source>
</evidence>
<feature type="transmembrane region" description="Helical" evidence="12">
    <location>
        <begin position="140"/>
        <end position="162"/>
    </location>
</feature>
<evidence type="ECO:0000313" key="14">
    <source>
        <dbReference type="EMBL" id="EHB05014.1"/>
    </source>
</evidence>
<evidence type="ECO:0000256" key="1">
    <source>
        <dbReference type="ARBA" id="ARBA00004651"/>
    </source>
</evidence>
<dbReference type="CDD" id="cd15234">
    <property type="entry name" value="7tmA_OR7-like"/>
    <property type="match status" value="1"/>
</dbReference>
<evidence type="ECO:0000256" key="5">
    <source>
        <dbReference type="ARBA" id="ARBA00022725"/>
    </source>
</evidence>
<dbReference type="OMA" id="IFGMFEN"/>
<feature type="domain" description="G-protein coupled receptors family 1 profile" evidence="13">
    <location>
        <begin position="41"/>
        <end position="290"/>
    </location>
</feature>
<dbReference type="Pfam" id="PF13853">
    <property type="entry name" value="7tm_4"/>
    <property type="match status" value="1"/>
</dbReference>
<dbReference type="GO" id="GO:0004930">
    <property type="term" value="F:G protein-coupled receptor activity"/>
    <property type="evidence" value="ECO:0007669"/>
    <property type="project" value="UniProtKB-KW"/>
</dbReference>
<dbReference type="SUPFAM" id="SSF81321">
    <property type="entry name" value="Family A G protein-coupled receptor-like"/>
    <property type="match status" value="1"/>
</dbReference>
<organism evidence="14 15">
    <name type="scientific">Heterocephalus glaber</name>
    <name type="common">Naked mole rat</name>
    <dbReference type="NCBI Taxonomy" id="10181"/>
    <lineage>
        <taxon>Eukaryota</taxon>
        <taxon>Metazoa</taxon>
        <taxon>Chordata</taxon>
        <taxon>Craniata</taxon>
        <taxon>Vertebrata</taxon>
        <taxon>Euteleostomi</taxon>
        <taxon>Mammalia</taxon>
        <taxon>Eutheria</taxon>
        <taxon>Euarchontoglires</taxon>
        <taxon>Glires</taxon>
        <taxon>Rodentia</taxon>
        <taxon>Hystricomorpha</taxon>
        <taxon>Bathyergidae</taxon>
        <taxon>Heterocephalus</taxon>
    </lineage>
</organism>
<evidence type="ECO:0000256" key="12">
    <source>
        <dbReference type="RuleBase" id="RU363047"/>
    </source>
</evidence>
<dbReference type="PROSITE" id="PS50262">
    <property type="entry name" value="G_PROTEIN_RECEP_F1_2"/>
    <property type="match status" value="1"/>
</dbReference>
<comment type="similarity">
    <text evidence="11">Belongs to the G-protein coupled receptor 1 family.</text>
</comment>
<dbReference type="PRINTS" id="PR00245">
    <property type="entry name" value="OLFACTORYR"/>
</dbReference>
<dbReference type="PANTHER" id="PTHR48001">
    <property type="entry name" value="OLFACTORY RECEPTOR"/>
    <property type="match status" value="1"/>
</dbReference>
<keyword evidence="2 12" id="KW-1003">Cell membrane</keyword>
<proteinExistence type="inferred from homology"/>